<evidence type="ECO:0000313" key="7">
    <source>
        <dbReference type="EMBL" id="PZO79803.1"/>
    </source>
</evidence>
<gene>
    <name evidence="7" type="ORF">DI632_04070</name>
</gene>
<feature type="transmembrane region" description="Helical" evidence="6">
    <location>
        <begin position="40"/>
        <end position="58"/>
    </location>
</feature>
<dbReference type="GO" id="GO:0055085">
    <property type="term" value="P:transmembrane transport"/>
    <property type="evidence" value="ECO:0007669"/>
    <property type="project" value="TreeGrafter"/>
</dbReference>
<dbReference type="InterPro" id="IPR002549">
    <property type="entry name" value="AI-2E-like"/>
</dbReference>
<evidence type="ECO:0000256" key="3">
    <source>
        <dbReference type="ARBA" id="ARBA00022692"/>
    </source>
</evidence>
<dbReference type="Pfam" id="PF01594">
    <property type="entry name" value="AI-2E_transport"/>
    <property type="match status" value="1"/>
</dbReference>
<accession>A0A2W4ZBR1</accession>
<evidence type="ECO:0000313" key="8">
    <source>
        <dbReference type="Proteomes" id="UP000248614"/>
    </source>
</evidence>
<dbReference type="EMBL" id="QFNF01000006">
    <property type="protein sequence ID" value="PZO79803.1"/>
    <property type="molecule type" value="Genomic_DNA"/>
</dbReference>
<keyword evidence="5 6" id="KW-0472">Membrane</keyword>
<evidence type="ECO:0000256" key="4">
    <source>
        <dbReference type="ARBA" id="ARBA00022989"/>
    </source>
</evidence>
<evidence type="ECO:0000256" key="6">
    <source>
        <dbReference type="SAM" id="Phobius"/>
    </source>
</evidence>
<feature type="transmembrane region" description="Helical" evidence="6">
    <location>
        <begin position="269"/>
        <end position="291"/>
    </location>
</feature>
<feature type="transmembrane region" description="Helical" evidence="6">
    <location>
        <begin position="12"/>
        <end position="34"/>
    </location>
</feature>
<keyword evidence="4 6" id="KW-1133">Transmembrane helix</keyword>
<feature type="transmembrane region" description="Helical" evidence="6">
    <location>
        <begin position="303"/>
        <end position="333"/>
    </location>
</feature>
<evidence type="ECO:0000256" key="1">
    <source>
        <dbReference type="ARBA" id="ARBA00004141"/>
    </source>
</evidence>
<feature type="transmembrane region" description="Helical" evidence="6">
    <location>
        <begin position="70"/>
        <end position="91"/>
    </location>
</feature>
<evidence type="ECO:0000256" key="2">
    <source>
        <dbReference type="ARBA" id="ARBA00009773"/>
    </source>
</evidence>
<evidence type="ECO:0000256" key="5">
    <source>
        <dbReference type="ARBA" id="ARBA00023136"/>
    </source>
</evidence>
<organism evidence="7 8">
    <name type="scientific">Sphingomonas hengshuiensis</name>
    <dbReference type="NCBI Taxonomy" id="1609977"/>
    <lineage>
        <taxon>Bacteria</taxon>
        <taxon>Pseudomonadati</taxon>
        <taxon>Pseudomonadota</taxon>
        <taxon>Alphaproteobacteria</taxon>
        <taxon>Sphingomonadales</taxon>
        <taxon>Sphingomonadaceae</taxon>
        <taxon>Sphingomonas</taxon>
    </lineage>
</organism>
<dbReference type="GO" id="GO:0016020">
    <property type="term" value="C:membrane"/>
    <property type="evidence" value="ECO:0007669"/>
    <property type="project" value="UniProtKB-SubCell"/>
</dbReference>
<protein>
    <submittedName>
        <fullName evidence="7">AI-2E family transporter</fullName>
    </submittedName>
</protein>
<dbReference type="AlphaFoldDB" id="A0A2W4ZBR1"/>
<name>A0A2W4ZBR1_9SPHN</name>
<feature type="transmembrane region" description="Helical" evidence="6">
    <location>
        <begin position="244"/>
        <end position="262"/>
    </location>
</feature>
<proteinExistence type="inferred from homology"/>
<feature type="transmembrane region" description="Helical" evidence="6">
    <location>
        <begin position="210"/>
        <end position="238"/>
    </location>
</feature>
<sequence length="356" mass="37550">MNMDSNAQRPTLGYGRVAAMTVMILAIAGTGFLLVSMMRLVLLVFAATVIAVLFSAAANRIHRWTKLPRGLALGLSVVLLLGIVIGIFFGFGAQLVDQFDTIRDQIPPALQAIQRQLDSWGIGEPARDLLSQGGSDLTTIMSRAGTYVLSIGSGLSDAVLVLVGAIFLAADPELYRRGLVMLAPRSAEPVARQAVDDAAGGLRGWMKGEAVAIVVVALLTGTGLWMLGVPAAIGLGLIAGLLDIVPFVGPIIAGVPAVMLAFTQSPSTALWTIVLFLVVQQIQGNILQPIVQKHAVDVPPAVLLFSVIGMGLMFGFIGVLLAAPLTIVMFVLVQRIYVQHLLGRDITVATDEADQE</sequence>
<reference evidence="7 8" key="1">
    <citation type="submission" date="2017-08" db="EMBL/GenBank/DDBJ databases">
        <title>Infants hospitalized years apart are colonized by the same room-sourced microbial strains.</title>
        <authorList>
            <person name="Brooks B."/>
            <person name="Olm M.R."/>
            <person name="Firek B.A."/>
            <person name="Baker R."/>
            <person name="Thomas B.C."/>
            <person name="Morowitz M.J."/>
            <person name="Banfield J.F."/>
        </authorList>
    </citation>
    <scope>NUCLEOTIDE SEQUENCE [LARGE SCALE GENOMIC DNA]</scope>
    <source>
        <strain evidence="7">S2_018_000_R3_110</strain>
    </source>
</reference>
<dbReference type="Proteomes" id="UP000248614">
    <property type="component" value="Unassembled WGS sequence"/>
</dbReference>
<keyword evidence="3 6" id="KW-0812">Transmembrane</keyword>
<comment type="similarity">
    <text evidence="2">Belongs to the autoinducer-2 exporter (AI-2E) (TC 2.A.86) family.</text>
</comment>
<feature type="transmembrane region" description="Helical" evidence="6">
    <location>
        <begin position="147"/>
        <end position="170"/>
    </location>
</feature>
<comment type="subcellular location">
    <subcellularLocation>
        <location evidence="1">Membrane</location>
        <topology evidence="1">Multi-pass membrane protein</topology>
    </subcellularLocation>
</comment>
<dbReference type="PANTHER" id="PTHR21716">
    <property type="entry name" value="TRANSMEMBRANE PROTEIN"/>
    <property type="match status" value="1"/>
</dbReference>
<comment type="caution">
    <text evidence="7">The sequence shown here is derived from an EMBL/GenBank/DDBJ whole genome shotgun (WGS) entry which is preliminary data.</text>
</comment>
<dbReference type="PANTHER" id="PTHR21716:SF62">
    <property type="entry name" value="TRANSPORT PROTEIN YDBI-RELATED"/>
    <property type="match status" value="1"/>
</dbReference>